<dbReference type="InterPro" id="IPR042001">
    <property type="entry name" value="Sortase_F"/>
</dbReference>
<proteinExistence type="predicted"/>
<name>A0A0A0BQU0_9CELL</name>
<dbReference type="SUPFAM" id="SSF63817">
    <property type="entry name" value="Sortase"/>
    <property type="match status" value="1"/>
</dbReference>
<feature type="compositionally biased region" description="Low complexity" evidence="2">
    <location>
        <begin position="17"/>
        <end position="31"/>
    </location>
</feature>
<evidence type="ECO:0000313" key="3">
    <source>
        <dbReference type="EMBL" id="KGM10331.1"/>
    </source>
</evidence>
<organism evidence="3 4">
    <name type="scientific">Cellulomonas carbonis T26</name>
    <dbReference type="NCBI Taxonomy" id="947969"/>
    <lineage>
        <taxon>Bacteria</taxon>
        <taxon>Bacillati</taxon>
        <taxon>Actinomycetota</taxon>
        <taxon>Actinomycetes</taxon>
        <taxon>Micrococcales</taxon>
        <taxon>Cellulomonadaceae</taxon>
        <taxon>Cellulomonas</taxon>
    </lineage>
</organism>
<reference evidence="3 4" key="2">
    <citation type="journal article" date="2015" name="Stand. Genomic Sci.">
        <title>Draft genome sequence of Cellulomonas carbonis T26(T) and comparative analysis of six Cellulomonas genomes.</title>
        <authorList>
            <person name="Zhuang W."/>
            <person name="Zhang S."/>
            <person name="Xia X."/>
            <person name="Wang G."/>
        </authorList>
    </citation>
    <scope>NUCLEOTIDE SEQUENCE [LARGE SCALE GENOMIC DNA]</scope>
    <source>
        <strain evidence="3 4">T26</strain>
    </source>
</reference>
<protein>
    <submittedName>
        <fullName evidence="3">Peptidase C60</fullName>
    </submittedName>
</protein>
<feature type="region of interest" description="Disordered" evidence="2">
    <location>
        <begin position="9"/>
        <end position="46"/>
    </location>
</feature>
<dbReference type="InterPro" id="IPR005754">
    <property type="entry name" value="Sortase"/>
</dbReference>
<dbReference type="InterPro" id="IPR023365">
    <property type="entry name" value="Sortase_dom-sf"/>
</dbReference>
<evidence type="ECO:0000256" key="2">
    <source>
        <dbReference type="SAM" id="MobiDB-lite"/>
    </source>
</evidence>
<keyword evidence="1" id="KW-0378">Hydrolase</keyword>
<reference evidence="3 4" key="1">
    <citation type="submission" date="2013-08" db="EMBL/GenBank/DDBJ databases">
        <title>Genome sequencing of Cellulomonas carbonis T26.</title>
        <authorList>
            <person name="Chen F."/>
            <person name="Li Y."/>
            <person name="Wang G."/>
        </authorList>
    </citation>
    <scope>NUCLEOTIDE SEQUENCE [LARGE SCALE GENOMIC DNA]</scope>
    <source>
        <strain evidence="3 4">T26</strain>
    </source>
</reference>
<gene>
    <name evidence="3" type="ORF">N868_09370</name>
</gene>
<dbReference type="Gene3D" id="2.40.260.10">
    <property type="entry name" value="Sortase"/>
    <property type="match status" value="1"/>
</dbReference>
<evidence type="ECO:0000313" key="4">
    <source>
        <dbReference type="Proteomes" id="UP000029839"/>
    </source>
</evidence>
<dbReference type="EMBL" id="AXCY01000054">
    <property type="protein sequence ID" value="KGM10331.1"/>
    <property type="molecule type" value="Genomic_DNA"/>
</dbReference>
<sequence>MVALSIGACASADDDAAGPVPTEPAPTTVAPEPAPTPTPARSLPDVPVRSADLSALEAQQVVEPTGLTIPAIDVRIPVEPVGVQADGQMEIPPLAEVGGWYRFGASPADTEGTAVVAAHVDSIASEGLGPFARLQDLAAGDVVEVALADGATRTYTVTSVERTPKPQVGWEDVFVRDGGHRLVLVTCGGTFRRDVRSYSDNVIVTAEPSP</sequence>
<dbReference type="Proteomes" id="UP000029839">
    <property type="component" value="Unassembled WGS sequence"/>
</dbReference>
<comment type="caution">
    <text evidence="3">The sequence shown here is derived from an EMBL/GenBank/DDBJ whole genome shotgun (WGS) entry which is preliminary data.</text>
</comment>
<evidence type="ECO:0000256" key="1">
    <source>
        <dbReference type="ARBA" id="ARBA00022801"/>
    </source>
</evidence>
<dbReference type="CDD" id="cd05829">
    <property type="entry name" value="Sortase_F"/>
    <property type="match status" value="1"/>
</dbReference>
<keyword evidence="4" id="KW-1185">Reference proteome</keyword>
<dbReference type="AlphaFoldDB" id="A0A0A0BQU0"/>
<dbReference type="Pfam" id="PF04203">
    <property type="entry name" value="Sortase"/>
    <property type="match status" value="1"/>
</dbReference>
<dbReference type="GO" id="GO:0016787">
    <property type="term" value="F:hydrolase activity"/>
    <property type="evidence" value="ECO:0007669"/>
    <property type="project" value="UniProtKB-KW"/>
</dbReference>
<accession>A0A0A0BQU0</accession>